<evidence type="ECO:0000313" key="2">
    <source>
        <dbReference type="EMBL" id="GMT17200.1"/>
    </source>
</evidence>
<dbReference type="InterPro" id="IPR001938">
    <property type="entry name" value="Thaumatin"/>
</dbReference>
<comment type="caution">
    <text evidence="2">The sequence shown here is derived from an EMBL/GenBank/DDBJ whole genome shotgun (WGS) entry which is preliminary data.</text>
</comment>
<gene>
    <name evidence="2" type="ORF">PFISCL1PPCAC_8497</name>
</gene>
<name>A0AAV5VF32_9BILA</name>
<feature type="disulfide bond" evidence="1">
    <location>
        <begin position="74"/>
        <end position="89"/>
    </location>
</feature>
<accession>A0AAV5VF32</accession>
<dbReference type="SMART" id="SM00205">
    <property type="entry name" value="THN"/>
    <property type="match status" value="1"/>
</dbReference>
<dbReference type="AlphaFoldDB" id="A0AAV5VF32"/>
<keyword evidence="3" id="KW-1185">Reference proteome</keyword>
<dbReference type="EMBL" id="BTSY01000003">
    <property type="protein sequence ID" value="GMT17200.1"/>
    <property type="molecule type" value="Genomic_DNA"/>
</dbReference>
<proteinExistence type="predicted"/>
<feature type="disulfide bond" evidence="1">
    <location>
        <begin position="64"/>
        <end position="130"/>
    </location>
</feature>
<dbReference type="Pfam" id="PF00314">
    <property type="entry name" value="Thaumatin"/>
    <property type="match status" value="1"/>
</dbReference>
<dbReference type="Proteomes" id="UP001432322">
    <property type="component" value="Unassembled WGS sequence"/>
</dbReference>
<evidence type="ECO:0000256" key="1">
    <source>
        <dbReference type="PIRSR" id="PIRSR002703-1"/>
    </source>
</evidence>
<keyword evidence="1" id="KW-1015">Disulfide bond</keyword>
<organism evidence="2 3">
    <name type="scientific">Pristionchus fissidentatus</name>
    <dbReference type="NCBI Taxonomy" id="1538716"/>
    <lineage>
        <taxon>Eukaryota</taxon>
        <taxon>Metazoa</taxon>
        <taxon>Ecdysozoa</taxon>
        <taxon>Nematoda</taxon>
        <taxon>Chromadorea</taxon>
        <taxon>Rhabditida</taxon>
        <taxon>Rhabditina</taxon>
        <taxon>Diplogasteromorpha</taxon>
        <taxon>Diplogasteroidea</taxon>
        <taxon>Neodiplogasteridae</taxon>
        <taxon>Pristionchus</taxon>
    </lineage>
</organism>
<protein>
    <recommendedName>
        <fullName evidence="4">Thaumatin-like protein</fullName>
    </recommendedName>
</protein>
<dbReference type="PROSITE" id="PS51367">
    <property type="entry name" value="THAUMATIN_2"/>
    <property type="match status" value="1"/>
</dbReference>
<dbReference type="SUPFAM" id="SSF49870">
    <property type="entry name" value="Osmotin, thaumatin-like protein"/>
    <property type="match status" value="1"/>
</dbReference>
<evidence type="ECO:0008006" key="4">
    <source>
        <dbReference type="Google" id="ProtNLM"/>
    </source>
</evidence>
<sequence>LQCEGRGGQPPVSLAEFTLKGHGDQDYYDVSMVDAYNLPVLIDVVEGTYRTKGGPYDCMRAGGCFNDLNANSICPSEIRVVKNGRTVGCKSACLAFNTDQYCCRGAHSTPQTCRSSDWPRNYSAIFKDACPKAYSYAYDDQTSTFFCRGINSPSPTYRV</sequence>
<dbReference type="PANTHER" id="PTHR31013">
    <property type="entry name" value="THAUMATIN FAMILY PROTEIN-RELATED"/>
    <property type="match status" value="1"/>
</dbReference>
<dbReference type="InterPro" id="IPR037176">
    <property type="entry name" value="Osmotin/thaumatin-like_sf"/>
</dbReference>
<feature type="disulfide bond" evidence="1">
    <location>
        <begin position="93"/>
        <end position="102"/>
    </location>
</feature>
<feature type="non-terminal residue" evidence="2">
    <location>
        <position position="159"/>
    </location>
</feature>
<dbReference type="PANTHER" id="PTHR31013:SF12">
    <property type="entry name" value="PATHOGENESIS-RELATED PROTEIN 5-LIKE"/>
    <property type="match status" value="1"/>
</dbReference>
<dbReference type="Gene3D" id="2.60.110.10">
    <property type="entry name" value="Thaumatin"/>
    <property type="match status" value="1"/>
</dbReference>
<reference evidence="2" key="1">
    <citation type="submission" date="2023-10" db="EMBL/GenBank/DDBJ databases">
        <title>Genome assembly of Pristionchus species.</title>
        <authorList>
            <person name="Yoshida K."/>
            <person name="Sommer R.J."/>
        </authorList>
    </citation>
    <scope>NUCLEOTIDE SEQUENCE</scope>
    <source>
        <strain evidence="2">RS5133</strain>
    </source>
</reference>
<feature type="disulfide bond" evidence="1">
    <location>
        <begin position="58"/>
        <end position="147"/>
    </location>
</feature>
<feature type="non-terminal residue" evidence="2">
    <location>
        <position position="1"/>
    </location>
</feature>
<dbReference type="PIRSF" id="PIRSF002703">
    <property type="entry name" value="Thaumatin"/>
    <property type="match status" value="1"/>
</dbReference>
<feature type="disulfide bond" evidence="1">
    <location>
        <begin position="103"/>
        <end position="113"/>
    </location>
</feature>
<evidence type="ECO:0000313" key="3">
    <source>
        <dbReference type="Proteomes" id="UP001432322"/>
    </source>
</evidence>